<keyword evidence="4" id="KW-1185">Reference proteome</keyword>
<sequence length="377" mass="40940">MLAFLLGAVLLLALVRMTHQIARAPHDRPLRAVTYCIVCASLSFPMGLRSVADNVDGMVGAGTAKLIQNILLLGTVYWLMCFYLQSASDPRTGRRRARIELIPLAITAVVITAATLATPRSERGHVYATANMQVASIAVFYLAAGTYLAYALAMALRWTLRYIQVSRGSLVVGLRLVAVSLACMVGADALRGVLVVVRAFDGTVPAAVITGVKLLLDLAIPLFVVGVIYPGAASRMASLRLRWRHQRTHRRLTPLWVALNQAFPENALHRAPSDGWRSRLTPQGLHHRYYRRVIECRDGLVRLSPYLAQLKEAGPVEHLPPGVIADHLNRALKAYTAGAQAPSGVVAIALPQGDDLDDDVCQLVLLSDALRASRPAD</sequence>
<feature type="domain" description="DUF6545" evidence="2">
    <location>
        <begin position="242"/>
        <end position="371"/>
    </location>
</feature>
<reference evidence="3 4" key="1">
    <citation type="journal article" date="2019" name="Int. J. Syst. Evol. Microbiol.">
        <title>The Global Catalogue of Microorganisms (GCM) 10K type strain sequencing project: providing services to taxonomists for standard genome sequencing and annotation.</title>
        <authorList>
            <consortium name="The Broad Institute Genomics Platform"/>
            <consortium name="The Broad Institute Genome Sequencing Center for Infectious Disease"/>
            <person name="Wu L."/>
            <person name="Ma J."/>
        </authorList>
    </citation>
    <scope>NUCLEOTIDE SEQUENCE [LARGE SCALE GENOMIC DNA]</scope>
    <source>
        <strain evidence="3 4">JCM 9088</strain>
    </source>
</reference>
<accession>A0ABN3WRJ5</accession>
<feature type="transmembrane region" description="Helical" evidence="1">
    <location>
        <begin position="97"/>
        <end position="117"/>
    </location>
</feature>
<keyword evidence="1" id="KW-0472">Membrane</keyword>
<keyword evidence="1" id="KW-1133">Transmembrane helix</keyword>
<dbReference type="InterPro" id="IPR050039">
    <property type="entry name" value="MAB_1171c-like"/>
</dbReference>
<evidence type="ECO:0000313" key="3">
    <source>
        <dbReference type="EMBL" id="GAA2925226.1"/>
    </source>
</evidence>
<gene>
    <name evidence="3" type="ORF">GCM10010446_06830</name>
</gene>
<protein>
    <recommendedName>
        <fullName evidence="2">DUF6545 domain-containing protein</fullName>
    </recommendedName>
</protein>
<dbReference type="InterPro" id="IPR046675">
    <property type="entry name" value="DUF6545"/>
</dbReference>
<feature type="transmembrane region" description="Helical" evidence="1">
    <location>
        <begin position="168"/>
        <end position="187"/>
    </location>
</feature>
<organism evidence="3 4">
    <name type="scientific">Streptomyces enissocaesilis</name>
    <dbReference type="NCBI Taxonomy" id="332589"/>
    <lineage>
        <taxon>Bacteria</taxon>
        <taxon>Bacillati</taxon>
        <taxon>Actinomycetota</taxon>
        <taxon>Actinomycetes</taxon>
        <taxon>Kitasatosporales</taxon>
        <taxon>Streptomycetaceae</taxon>
        <taxon>Streptomyces</taxon>
        <taxon>Streptomyces rochei group</taxon>
    </lineage>
</organism>
<evidence type="ECO:0000313" key="4">
    <source>
        <dbReference type="Proteomes" id="UP001500403"/>
    </source>
</evidence>
<evidence type="ECO:0000256" key="1">
    <source>
        <dbReference type="SAM" id="Phobius"/>
    </source>
</evidence>
<dbReference type="Pfam" id="PF20182">
    <property type="entry name" value="DUF6545"/>
    <property type="match status" value="1"/>
</dbReference>
<feature type="transmembrane region" description="Helical" evidence="1">
    <location>
        <begin position="137"/>
        <end position="156"/>
    </location>
</feature>
<evidence type="ECO:0000259" key="2">
    <source>
        <dbReference type="Pfam" id="PF20182"/>
    </source>
</evidence>
<comment type="caution">
    <text evidence="3">The sequence shown here is derived from an EMBL/GenBank/DDBJ whole genome shotgun (WGS) entry which is preliminary data.</text>
</comment>
<dbReference type="Proteomes" id="UP001500403">
    <property type="component" value="Unassembled WGS sequence"/>
</dbReference>
<dbReference type="NCBIfam" id="NF042915">
    <property type="entry name" value="MAB_1171c_fam"/>
    <property type="match status" value="1"/>
</dbReference>
<feature type="transmembrane region" description="Helical" evidence="1">
    <location>
        <begin position="207"/>
        <end position="232"/>
    </location>
</feature>
<feature type="transmembrane region" description="Helical" evidence="1">
    <location>
        <begin position="66"/>
        <end position="85"/>
    </location>
</feature>
<dbReference type="RefSeq" id="WP_344490341.1">
    <property type="nucleotide sequence ID" value="NZ_BAAAUD010000010.1"/>
</dbReference>
<proteinExistence type="predicted"/>
<keyword evidence="1" id="KW-0812">Transmembrane</keyword>
<dbReference type="EMBL" id="BAAAUD010000010">
    <property type="protein sequence ID" value="GAA2925226.1"/>
    <property type="molecule type" value="Genomic_DNA"/>
</dbReference>
<name>A0ABN3WRJ5_9ACTN</name>